<dbReference type="InterPro" id="IPR045006">
    <property type="entry name" value="CHLI-like"/>
</dbReference>
<proteinExistence type="inferred from homology"/>
<dbReference type="InterPro" id="IPR027417">
    <property type="entry name" value="P-loop_NTPase"/>
</dbReference>
<organism evidence="5 6">
    <name type="scientific">Rapidithrix thailandica</name>
    <dbReference type="NCBI Taxonomy" id="413964"/>
    <lineage>
        <taxon>Bacteria</taxon>
        <taxon>Pseudomonadati</taxon>
        <taxon>Bacteroidota</taxon>
        <taxon>Cytophagia</taxon>
        <taxon>Cytophagales</taxon>
        <taxon>Flammeovirgaceae</taxon>
        <taxon>Rapidithrix</taxon>
    </lineage>
</organism>
<protein>
    <submittedName>
        <fullName evidence="5">YifB family Mg chelatase-like AAA ATPase</fullName>
    </submittedName>
</protein>
<reference evidence="5 6" key="1">
    <citation type="submission" date="2024-04" db="EMBL/GenBank/DDBJ databases">
        <title>Novel genus in family Flammeovirgaceae.</title>
        <authorList>
            <person name="Nguyen T.H."/>
            <person name="Vuong T.Q."/>
            <person name="Le H."/>
            <person name="Kim S.-G."/>
        </authorList>
    </citation>
    <scope>NUCLEOTIDE SEQUENCE [LARGE SCALE GENOMIC DNA]</scope>
    <source>
        <strain evidence="5 6">JCM 23209</strain>
    </source>
</reference>
<gene>
    <name evidence="5" type="ORF">AAG747_10410</name>
</gene>
<dbReference type="PANTHER" id="PTHR32039">
    <property type="entry name" value="MAGNESIUM-CHELATASE SUBUNIT CHLI"/>
    <property type="match status" value="1"/>
</dbReference>
<dbReference type="InterPro" id="IPR020568">
    <property type="entry name" value="Ribosomal_Su5_D2-typ_SF"/>
</dbReference>
<evidence type="ECO:0000256" key="1">
    <source>
        <dbReference type="ARBA" id="ARBA00006354"/>
    </source>
</evidence>
<dbReference type="NCBIfam" id="TIGR00368">
    <property type="entry name" value="YifB family Mg chelatase-like AAA ATPase"/>
    <property type="match status" value="1"/>
</dbReference>
<dbReference type="GO" id="GO:0005524">
    <property type="term" value="F:ATP binding"/>
    <property type="evidence" value="ECO:0007669"/>
    <property type="project" value="UniProtKB-KW"/>
</dbReference>
<dbReference type="AlphaFoldDB" id="A0AAW9SBP0"/>
<feature type="domain" description="AAA+ ATPase" evidence="4">
    <location>
        <begin position="213"/>
        <end position="396"/>
    </location>
</feature>
<dbReference type="Gene3D" id="3.30.230.10">
    <property type="match status" value="1"/>
</dbReference>
<name>A0AAW9SBP0_9BACT</name>
<dbReference type="InterPro" id="IPR000523">
    <property type="entry name" value="Mg_chelatse_chII-like_cat_dom"/>
</dbReference>
<dbReference type="InterPro" id="IPR004482">
    <property type="entry name" value="Mg_chelat-rel"/>
</dbReference>
<dbReference type="InterPro" id="IPR003593">
    <property type="entry name" value="AAA+_ATPase"/>
</dbReference>
<dbReference type="CDD" id="cd00009">
    <property type="entry name" value="AAA"/>
    <property type="match status" value="1"/>
</dbReference>
<evidence type="ECO:0000256" key="2">
    <source>
        <dbReference type="ARBA" id="ARBA00022741"/>
    </source>
</evidence>
<evidence type="ECO:0000256" key="3">
    <source>
        <dbReference type="ARBA" id="ARBA00022840"/>
    </source>
</evidence>
<evidence type="ECO:0000259" key="4">
    <source>
        <dbReference type="SMART" id="SM00382"/>
    </source>
</evidence>
<dbReference type="Pfam" id="PF13335">
    <property type="entry name" value="Mg_chelatase_C"/>
    <property type="match status" value="1"/>
</dbReference>
<comment type="caution">
    <text evidence="5">The sequence shown here is derived from an EMBL/GenBank/DDBJ whole genome shotgun (WGS) entry which is preliminary data.</text>
</comment>
<dbReference type="InterPro" id="IPR025158">
    <property type="entry name" value="Mg_chelat-rel_C"/>
</dbReference>
<dbReference type="Proteomes" id="UP001403385">
    <property type="component" value="Unassembled WGS sequence"/>
</dbReference>
<dbReference type="GO" id="GO:0003677">
    <property type="term" value="F:DNA binding"/>
    <property type="evidence" value="ECO:0007669"/>
    <property type="project" value="InterPro"/>
</dbReference>
<evidence type="ECO:0000313" key="5">
    <source>
        <dbReference type="EMBL" id="MEN7548321.1"/>
    </source>
</evidence>
<sequence length="512" mass="56016">MVAKAFGSSVLGVDASIVTVEANIISGTKFFLVGLPDSAVKESQQRVESAIKHSGYFMPRQKVVVNLAPADIRKEGSAYDLPIALSILKASGQLQTGLLDKYLILGELSLDGKIRPVKGALSMAIAARNAGFKGFVLPKENAHEAAIVNNLEVLAVEHLNEAIDFFEGKSPILPTNIDTRELFFDTQNDYDVDFSQVQGQENVKRALEIAAAGGHNVIMIGPPGSGKTMLARRIPSILPPLTLQEALETTKIHSVAGKLGKHEGLVSNRPFRAPHHTISDVALVGGGGHPQPGEISLSHNGVLFLDELPEFKRTVLEVMRQPLEERLVTISRAKATVEFPANFMLVASMNPSPSGDFFRQGESHPDSPSDVQRYLNKISGPLLDRIDIHIDVNPVSFDQMTANRKTESSEEIRERVIKARAIQTERFKNSKGVYSNAMMPSQMVKELCGLDQLGKNLLKNAMERLGVSARAYDRILKVARTIADLSGQTQITFEHVAEAIQYRSLDRNLFSI</sequence>
<comment type="similarity">
    <text evidence="1">Belongs to the Mg-chelatase subunits D/I family. ComM subfamily.</text>
</comment>
<dbReference type="PANTHER" id="PTHR32039:SF7">
    <property type="entry name" value="COMPETENCE PROTEIN COMM"/>
    <property type="match status" value="1"/>
</dbReference>
<keyword evidence="6" id="KW-1185">Reference proteome</keyword>
<dbReference type="SMART" id="SM00382">
    <property type="entry name" value="AAA"/>
    <property type="match status" value="1"/>
</dbReference>
<dbReference type="SUPFAM" id="SSF52540">
    <property type="entry name" value="P-loop containing nucleoside triphosphate hydrolases"/>
    <property type="match status" value="1"/>
</dbReference>
<evidence type="ECO:0000313" key="6">
    <source>
        <dbReference type="Proteomes" id="UP001403385"/>
    </source>
</evidence>
<dbReference type="RefSeq" id="WP_346821100.1">
    <property type="nucleotide sequence ID" value="NZ_JBDKWZ010000005.1"/>
</dbReference>
<keyword evidence="2" id="KW-0547">Nucleotide-binding</keyword>
<dbReference type="PRINTS" id="PR01657">
    <property type="entry name" value="MCMFAMILY"/>
</dbReference>
<dbReference type="InterPro" id="IPR014721">
    <property type="entry name" value="Ribsml_uS5_D2-typ_fold_subgr"/>
</dbReference>
<keyword evidence="3" id="KW-0067">ATP-binding</keyword>
<dbReference type="EMBL" id="JBDKWZ010000005">
    <property type="protein sequence ID" value="MEN7548321.1"/>
    <property type="molecule type" value="Genomic_DNA"/>
</dbReference>
<dbReference type="Gene3D" id="3.40.50.300">
    <property type="entry name" value="P-loop containing nucleotide triphosphate hydrolases"/>
    <property type="match status" value="1"/>
</dbReference>
<dbReference type="Pfam" id="PF01078">
    <property type="entry name" value="Mg_chelatase"/>
    <property type="match status" value="1"/>
</dbReference>
<dbReference type="InterPro" id="IPR001208">
    <property type="entry name" value="MCM_dom"/>
</dbReference>
<dbReference type="SUPFAM" id="SSF54211">
    <property type="entry name" value="Ribosomal protein S5 domain 2-like"/>
    <property type="match status" value="1"/>
</dbReference>
<accession>A0AAW9SBP0</accession>
<dbReference type="Pfam" id="PF13541">
    <property type="entry name" value="ChlI"/>
    <property type="match status" value="1"/>
</dbReference>